<keyword evidence="4" id="KW-0121">Carboxypeptidase</keyword>
<evidence type="ECO:0000256" key="2">
    <source>
        <dbReference type="SAM" id="SignalP"/>
    </source>
</evidence>
<reference evidence="4 5" key="1">
    <citation type="submission" date="2018-05" db="EMBL/GenBank/DDBJ databases">
        <title>Genomic Encyclopedia of Type Strains, Phase IV (KMG-IV): sequencing the most valuable type-strain genomes for metagenomic binning, comparative biology and taxonomic classification.</title>
        <authorList>
            <person name="Goeker M."/>
        </authorList>
    </citation>
    <scope>NUCLEOTIDE SEQUENCE [LARGE SCALE GENOMIC DNA]</scope>
    <source>
        <strain evidence="4 5">JC118</strain>
    </source>
</reference>
<dbReference type="InterPro" id="IPR015956">
    <property type="entry name" value="Peniciliin-bd_prot_C_sf"/>
</dbReference>
<dbReference type="GeneID" id="94439618"/>
<dbReference type="InterPro" id="IPR012338">
    <property type="entry name" value="Beta-lactam/transpept-like"/>
</dbReference>
<evidence type="ECO:0000313" key="5">
    <source>
        <dbReference type="Proteomes" id="UP000247612"/>
    </source>
</evidence>
<keyword evidence="4" id="KW-0645">Protease</keyword>
<evidence type="ECO:0000259" key="3">
    <source>
        <dbReference type="SMART" id="SM00936"/>
    </source>
</evidence>
<accession>A0A318KR07</accession>
<dbReference type="Gene3D" id="2.60.410.10">
    <property type="entry name" value="D-Ala-D-Ala carboxypeptidase, C-terminal domain"/>
    <property type="match status" value="1"/>
</dbReference>
<sequence length="365" mass="41456">MKKLMILFCCLMMFICPIQAVEQHSLTIESKQMLIVNMNDSLNLYEKNTNDLIQLESMTRLAFAVIAIENKAQFNQTRAGKDFDTALLDAISSKEGARDLAAAMMGETRMIELMNEKAQALNLIKTNFVNVDGSLDINQITTVNELMQILKMGMDYPEFRQMLTASQASIKERCDELHLESDSLIGGIKLSDAMLTLHLKNGLTLLCLSMNGSGDKAYKDMAEAVGYFYKNYQWVKIIDEGEEIAQLPVKWGDTHSELTFISDNDYYALLPINYNEADIIKEVVKSVTLEAPVEENQYVGEYIIRYSGEIVLTIPLFSNQQIDRSIFRYGFDVAKDWLMNHPFYALIGGGILILLLIRVILRKYK</sequence>
<feature type="domain" description="Peptidase S11 D-Ala-D-Ala carboxypeptidase A C-terminal" evidence="3">
    <location>
        <begin position="232"/>
        <end position="324"/>
    </location>
</feature>
<dbReference type="Gene3D" id="3.40.710.10">
    <property type="entry name" value="DD-peptidase/beta-lactamase superfamily"/>
    <property type="match status" value="1"/>
</dbReference>
<dbReference type="GO" id="GO:0009002">
    <property type="term" value="F:serine-type D-Ala-D-Ala carboxypeptidase activity"/>
    <property type="evidence" value="ECO:0007669"/>
    <property type="project" value="InterPro"/>
</dbReference>
<keyword evidence="1" id="KW-0472">Membrane</keyword>
<dbReference type="SMART" id="SM00936">
    <property type="entry name" value="PBP5_C"/>
    <property type="match status" value="1"/>
</dbReference>
<feature type="chain" id="PRO_5043163773" evidence="2">
    <location>
        <begin position="21"/>
        <end position="365"/>
    </location>
</feature>
<evidence type="ECO:0000256" key="1">
    <source>
        <dbReference type="SAM" id="Phobius"/>
    </source>
</evidence>
<evidence type="ECO:0000313" key="4">
    <source>
        <dbReference type="EMBL" id="PXX79032.1"/>
    </source>
</evidence>
<dbReference type="SUPFAM" id="SSF69189">
    <property type="entry name" value="Penicillin-binding protein associated domain"/>
    <property type="match status" value="1"/>
</dbReference>
<dbReference type="GO" id="GO:0006508">
    <property type="term" value="P:proteolysis"/>
    <property type="evidence" value="ECO:0007669"/>
    <property type="project" value="InterPro"/>
</dbReference>
<keyword evidence="2" id="KW-0732">Signal</keyword>
<dbReference type="InterPro" id="IPR037167">
    <property type="entry name" value="Peptidase_S11_C_sf"/>
</dbReference>
<dbReference type="SUPFAM" id="SSF56601">
    <property type="entry name" value="beta-lactamase/transpeptidase-like"/>
    <property type="match status" value="1"/>
</dbReference>
<keyword evidence="1" id="KW-1133">Transmembrane helix</keyword>
<organism evidence="4 5">
    <name type="scientific">Dielma fastidiosa</name>
    <dbReference type="NCBI Taxonomy" id="1034346"/>
    <lineage>
        <taxon>Bacteria</taxon>
        <taxon>Bacillati</taxon>
        <taxon>Bacillota</taxon>
        <taxon>Erysipelotrichia</taxon>
        <taxon>Erysipelotrichales</taxon>
        <taxon>Erysipelotrichaceae</taxon>
        <taxon>Dielma</taxon>
    </lineage>
</organism>
<dbReference type="EMBL" id="QJKH01000006">
    <property type="protein sequence ID" value="PXX79032.1"/>
    <property type="molecule type" value="Genomic_DNA"/>
</dbReference>
<keyword evidence="1" id="KW-0812">Transmembrane</keyword>
<dbReference type="STRING" id="1034346.GCA_000313565_01205"/>
<comment type="caution">
    <text evidence="4">The sequence shown here is derived from an EMBL/GenBank/DDBJ whole genome shotgun (WGS) entry which is preliminary data.</text>
</comment>
<name>A0A318KR07_9FIRM</name>
<keyword evidence="5" id="KW-1185">Reference proteome</keyword>
<dbReference type="AlphaFoldDB" id="A0A318KR07"/>
<dbReference type="Pfam" id="PF07943">
    <property type="entry name" value="PBP5_C"/>
    <property type="match status" value="1"/>
</dbReference>
<feature type="transmembrane region" description="Helical" evidence="1">
    <location>
        <begin position="343"/>
        <end position="361"/>
    </location>
</feature>
<dbReference type="OrthoDB" id="9879165at2"/>
<dbReference type="InterPro" id="IPR012907">
    <property type="entry name" value="Peptidase_S11_C"/>
</dbReference>
<keyword evidence="4" id="KW-0378">Hydrolase</keyword>
<dbReference type="RefSeq" id="WP_022937520.1">
    <property type="nucleotide sequence ID" value="NZ_CABKRQ010000003.1"/>
</dbReference>
<gene>
    <name evidence="4" type="ORF">DES51_106151</name>
</gene>
<protein>
    <submittedName>
        <fullName evidence="4">D-alanyl-D-alanine carboxypeptidase</fullName>
    </submittedName>
</protein>
<proteinExistence type="predicted"/>
<dbReference type="Proteomes" id="UP000247612">
    <property type="component" value="Unassembled WGS sequence"/>
</dbReference>
<feature type="signal peptide" evidence="2">
    <location>
        <begin position="1"/>
        <end position="20"/>
    </location>
</feature>